<accession>A0A8S5U0G2</accession>
<dbReference type="InterPro" id="IPR021146">
    <property type="entry name" value="Phage_gp6-like_head-tail"/>
</dbReference>
<proteinExistence type="predicted"/>
<name>A0A8S5U0G2_9CAUD</name>
<dbReference type="EMBL" id="BK015974">
    <property type="protein sequence ID" value="DAF87941.1"/>
    <property type="molecule type" value="Genomic_DNA"/>
</dbReference>
<reference evidence="1" key="1">
    <citation type="journal article" date="2021" name="Proc. Natl. Acad. Sci. U.S.A.">
        <title>A Catalog of Tens of Thousands of Viruses from Human Metagenomes Reveals Hidden Associations with Chronic Diseases.</title>
        <authorList>
            <person name="Tisza M.J."/>
            <person name="Buck C.B."/>
        </authorList>
    </citation>
    <scope>NUCLEOTIDE SEQUENCE</scope>
    <source>
        <strain evidence="1">CtNEy24</strain>
    </source>
</reference>
<dbReference type="Pfam" id="PF05135">
    <property type="entry name" value="Phage_connect_1"/>
    <property type="match status" value="1"/>
</dbReference>
<sequence length="97" mass="10552">MIDEVKILLGAGAENFSDAEIGLALKMAIAEVEDYCRRDLDYSLELIAERIAVIKLNRMGAEGLSAYNAGSVSESYIDGYPADILATLNAKRKLKVL</sequence>
<organism evidence="1">
    <name type="scientific">Siphoviridae sp. ctNEy24</name>
    <dbReference type="NCBI Taxonomy" id="2825466"/>
    <lineage>
        <taxon>Viruses</taxon>
        <taxon>Duplodnaviria</taxon>
        <taxon>Heunggongvirae</taxon>
        <taxon>Uroviricota</taxon>
        <taxon>Caudoviricetes</taxon>
    </lineage>
</organism>
<dbReference type="Gene3D" id="1.10.246.150">
    <property type="match status" value="1"/>
</dbReference>
<evidence type="ECO:0000313" key="1">
    <source>
        <dbReference type="EMBL" id="DAF87941.1"/>
    </source>
</evidence>
<protein>
    <submittedName>
        <fullName evidence="1">Head Tail Connector Protein</fullName>
    </submittedName>
</protein>
<dbReference type="InterPro" id="IPR053746">
    <property type="entry name" value="Viral_HT_Connector_Assembly"/>
</dbReference>